<keyword evidence="10" id="KW-0133">Cell shape</keyword>
<dbReference type="Gene3D" id="6.20.370.110">
    <property type="match status" value="1"/>
</dbReference>
<dbReference type="PANTHER" id="PTHR32282:SF32">
    <property type="entry name" value="PENICILLIN-BINDING PROTEIN 2A"/>
    <property type="match status" value="1"/>
</dbReference>
<keyword evidence="12 18" id="KW-1133">Transmembrane helix</keyword>
<dbReference type="SUPFAM" id="SSF56601">
    <property type="entry name" value="beta-lactamase/transpeptidase-like"/>
    <property type="match status" value="1"/>
</dbReference>
<keyword evidence="11" id="KW-0573">Peptidoglycan synthesis</keyword>
<evidence type="ECO:0000256" key="11">
    <source>
        <dbReference type="ARBA" id="ARBA00022984"/>
    </source>
</evidence>
<evidence type="ECO:0000313" key="22">
    <source>
        <dbReference type="Proteomes" id="UP000070376"/>
    </source>
</evidence>
<dbReference type="RefSeq" id="WP_017551329.1">
    <property type="nucleotide sequence ID" value="NZ_CP058594.1"/>
</dbReference>
<evidence type="ECO:0000256" key="3">
    <source>
        <dbReference type="ARBA" id="ARBA00022475"/>
    </source>
</evidence>
<evidence type="ECO:0000256" key="1">
    <source>
        <dbReference type="ARBA" id="ARBA00007090"/>
    </source>
</evidence>
<dbReference type="AlphaFoldDB" id="A0A133L2C6"/>
<dbReference type="InterPro" id="IPR023346">
    <property type="entry name" value="Lysozyme-like_dom_sf"/>
</dbReference>
<evidence type="ECO:0000256" key="7">
    <source>
        <dbReference type="ARBA" id="ARBA00022679"/>
    </source>
</evidence>
<reference evidence="22" key="1">
    <citation type="submission" date="2016-01" db="EMBL/GenBank/DDBJ databases">
        <authorList>
            <person name="Mitreva M."/>
            <person name="Pepin K.H."/>
            <person name="Mihindukulasuriya K.A."/>
            <person name="Fulton R."/>
            <person name="Fronick C."/>
            <person name="O'Laughlin M."/>
            <person name="Miner T."/>
            <person name="Herter B."/>
            <person name="Rosa B.A."/>
            <person name="Cordes M."/>
            <person name="Tomlinson C."/>
            <person name="Wollam A."/>
            <person name="Palsikar V.B."/>
            <person name="Mardis E.R."/>
            <person name="Wilson R.K."/>
        </authorList>
    </citation>
    <scope>NUCLEOTIDE SEQUENCE [LARGE SCALE GENOMIC DNA]</scope>
    <source>
        <strain evidence="22">GED7749B</strain>
    </source>
</reference>
<keyword evidence="9" id="KW-0378">Hydrolase</keyword>
<dbReference type="InterPro" id="IPR001460">
    <property type="entry name" value="PCN-bd_Tpept"/>
</dbReference>
<evidence type="ECO:0000256" key="2">
    <source>
        <dbReference type="ARBA" id="ARBA00007739"/>
    </source>
</evidence>
<dbReference type="InterPro" id="IPR036950">
    <property type="entry name" value="PBP_transglycosylase"/>
</dbReference>
<evidence type="ECO:0000256" key="9">
    <source>
        <dbReference type="ARBA" id="ARBA00022801"/>
    </source>
</evidence>
<comment type="catalytic activity">
    <reaction evidence="16">
        <text>Preferential cleavage: (Ac)2-L-Lys-D-Ala-|-D-Ala. Also transpeptidation of peptidyl-alanyl moieties that are N-acyl substituents of D-alanine.</text>
        <dbReference type="EC" id="3.4.16.4"/>
    </reaction>
</comment>
<keyword evidence="15" id="KW-0961">Cell wall biogenesis/degradation</keyword>
<feature type="transmembrane region" description="Helical" evidence="18">
    <location>
        <begin position="34"/>
        <end position="54"/>
    </location>
</feature>
<dbReference type="FunFam" id="1.10.3810.10:FF:000001">
    <property type="entry name" value="Penicillin-binding protein 1A"/>
    <property type="match status" value="1"/>
</dbReference>
<keyword evidence="8 18" id="KW-0812">Transmembrane</keyword>
<keyword evidence="6" id="KW-0328">Glycosyltransferase</keyword>
<dbReference type="GO" id="GO:0008955">
    <property type="term" value="F:peptidoglycan glycosyltransferase activity"/>
    <property type="evidence" value="ECO:0007669"/>
    <property type="project" value="UniProtKB-EC"/>
</dbReference>
<dbReference type="PATRIC" id="fig|1398.22.peg.195"/>
<evidence type="ECO:0000256" key="18">
    <source>
        <dbReference type="SAM" id="Phobius"/>
    </source>
</evidence>
<evidence type="ECO:0000256" key="13">
    <source>
        <dbReference type="ARBA" id="ARBA00023136"/>
    </source>
</evidence>
<evidence type="ECO:0000313" key="21">
    <source>
        <dbReference type="EMBL" id="KWZ86133.1"/>
    </source>
</evidence>
<dbReference type="GO" id="GO:0008658">
    <property type="term" value="F:penicillin binding"/>
    <property type="evidence" value="ECO:0007669"/>
    <property type="project" value="InterPro"/>
</dbReference>
<keyword evidence="14" id="KW-0511">Multifunctional enzyme</keyword>
<comment type="similarity">
    <text evidence="2">In the N-terminal section; belongs to the glycosyltransferase 51 family.</text>
</comment>
<dbReference type="SUPFAM" id="SSF53955">
    <property type="entry name" value="Lysozyme-like"/>
    <property type="match status" value="1"/>
</dbReference>
<evidence type="ECO:0000256" key="6">
    <source>
        <dbReference type="ARBA" id="ARBA00022676"/>
    </source>
</evidence>
<dbReference type="Pfam" id="PF00905">
    <property type="entry name" value="Transpeptidase"/>
    <property type="match status" value="1"/>
</dbReference>
<keyword evidence="3" id="KW-1003">Cell membrane</keyword>
<dbReference type="Gene3D" id="3.40.710.10">
    <property type="entry name" value="DD-peptidase/beta-lactamase superfamily"/>
    <property type="match status" value="1"/>
</dbReference>
<name>A0A133L2C6_HEYCO</name>
<comment type="catalytic activity">
    <reaction evidence="17">
        <text>[GlcNAc-(1-&gt;4)-Mur2Ac(oyl-L-Ala-gamma-D-Glu-L-Lys-D-Ala-D-Ala)](n)-di-trans,octa-cis-undecaprenyl diphosphate + beta-D-GlcNAc-(1-&gt;4)-Mur2Ac(oyl-L-Ala-gamma-D-Glu-L-Lys-D-Ala-D-Ala)-di-trans,octa-cis-undecaprenyl diphosphate = [GlcNAc-(1-&gt;4)-Mur2Ac(oyl-L-Ala-gamma-D-Glu-L-Lys-D-Ala-D-Ala)](n+1)-di-trans,octa-cis-undecaprenyl diphosphate + di-trans,octa-cis-undecaprenyl diphosphate + H(+)</text>
        <dbReference type="Rhea" id="RHEA:23708"/>
        <dbReference type="Rhea" id="RHEA-COMP:9602"/>
        <dbReference type="Rhea" id="RHEA-COMP:9603"/>
        <dbReference type="ChEBI" id="CHEBI:15378"/>
        <dbReference type="ChEBI" id="CHEBI:58405"/>
        <dbReference type="ChEBI" id="CHEBI:60033"/>
        <dbReference type="ChEBI" id="CHEBI:78435"/>
        <dbReference type="EC" id="2.4.99.28"/>
    </reaction>
</comment>
<dbReference type="GO" id="GO:0009252">
    <property type="term" value="P:peptidoglycan biosynthetic process"/>
    <property type="evidence" value="ECO:0007669"/>
    <property type="project" value="UniProtKB-KW"/>
</dbReference>
<dbReference type="InterPro" id="IPR001264">
    <property type="entry name" value="Glyco_trans_51"/>
</dbReference>
<evidence type="ECO:0000256" key="17">
    <source>
        <dbReference type="ARBA" id="ARBA00049902"/>
    </source>
</evidence>
<sequence>MNKFKPYIDKIKPYFRVFWDGFKKIWKRAHMTQIIILAASLSLLGFLAFFAYYAKSANVGQLKKGLEQTTVIYDKDGDTASRISANRSEGVSIKKMPGDLQNAVVAIEDHRFYKHHGFDIIGTLSALLKDIRIGGAAAGGSTITQQLTKNALLSPERTLKRKIQELFLAIEIEKHYTKKEILEMYLNQVYFGEGAWGVEKAANKYFGKDVEDLDLSESATLAGLVNSPNALDPYRHYKRAIHRRNVVLFAMKEYGMITQSEYKQAKSEKLVLKDKKTDALTGKYPYYVDAVLDEAIDQYGLTQEEILTRGYKIYTAMDQNIQKALENVYQKSSLFPSGTSGQIIQSGAILVDPSTGGVRGLVGGRGEKVFRGFNRATQLKRQPGSIMKPITVYTPALEEGYSPDSMLEDKEMTFKGGYAPKNYNNQYLGKVPMYMAVEKSLNLPAVWLLNKIGVEKGYESAKKFGIPITKKDKQLGIALGNIQNGVSPEDIAEAYTTFPNNGKRSEAHIITKIVSPTGKVLAEHKDKQERVISKKVSQEMTSMLLNVVESGTGKGVAVPGYKIAGKTGSTQLPFSGVDGTMDQWFAGYTPNLVGVVWMGYDQTDRNHYLYGLSEQGIVPVFNGVMNATLKYTKPGDFGVESINDQKENGNPLKEKLQNIDEAIKEQADKLQKKIEDNQGFWKGATDKIKKQLKGILGQ</sequence>
<gene>
    <name evidence="21" type="ORF">HMPREF3213_00194</name>
</gene>
<keyword evidence="7" id="KW-0808">Transferase</keyword>
<dbReference type="Pfam" id="PF00912">
    <property type="entry name" value="Transgly"/>
    <property type="match status" value="1"/>
</dbReference>
<dbReference type="InterPro" id="IPR050396">
    <property type="entry name" value="Glycosyltr_51/Transpeptidase"/>
</dbReference>
<evidence type="ECO:0000256" key="10">
    <source>
        <dbReference type="ARBA" id="ARBA00022960"/>
    </source>
</evidence>
<dbReference type="GO" id="GO:0009002">
    <property type="term" value="F:serine-type D-Ala-D-Ala carboxypeptidase activity"/>
    <property type="evidence" value="ECO:0007669"/>
    <property type="project" value="UniProtKB-EC"/>
</dbReference>
<organism evidence="21 22">
    <name type="scientific">Heyndrickxia coagulans</name>
    <name type="common">Weizmannia coagulans</name>
    <dbReference type="NCBI Taxonomy" id="1398"/>
    <lineage>
        <taxon>Bacteria</taxon>
        <taxon>Bacillati</taxon>
        <taxon>Bacillota</taxon>
        <taxon>Bacilli</taxon>
        <taxon>Bacillales</taxon>
        <taxon>Bacillaceae</taxon>
        <taxon>Heyndrickxia</taxon>
    </lineage>
</organism>
<keyword evidence="4" id="KW-0121">Carboxypeptidase</keyword>
<evidence type="ECO:0000256" key="15">
    <source>
        <dbReference type="ARBA" id="ARBA00023316"/>
    </source>
</evidence>
<dbReference type="GO" id="GO:0006508">
    <property type="term" value="P:proteolysis"/>
    <property type="evidence" value="ECO:0007669"/>
    <property type="project" value="UniProtKB-KW"/>
</dbReference>
<protein>
    <submittedName>
        <fullName evidence="21">Penicillin-binding protein, 1A family</fullName>
    </submittedName>
</protein>
<evidence type="ECO:0000256" key="8">
    <source>
        <dbReference type="ARBA" id="ARBA00022692"/>
    </source>
</evidence>
<evidence type="ECO:0000256" key="16">
    <source>
        <dbReference type="ARBA" id="ARBA00034000"/>
    </source>
</evidence>
<keyword evidence="5" id="KW-0645">Protease</keyword>
<dbReference type="NCBIfam" id="TIGR02074">
    <property type="entry name" value="PBP_1a_fam"/>
    <property type="match status" value="1"/>
</dbReference>
<feature type="domain" description="Glycosyl transferase family 51" evidence="20">
    <location>
        <begin position="78"/>
        <end position="251"/>
    </location>
</feature>
<dbReference type="EMBL" id="LRPN01000006">
    <property type="protein sequence ID" value="KWZ86133.1"/>
    <property type="molecule type" value="Genomic_DNA"/>
</dbReference>
<evidence type="ECO:0000259" key="20">
    <source>
        <dbReference type="Pfam" id="PF00912"/>
    </source>
</evidence>
<evidence type="ECO:0000256" key="14">
    <source>
        <dbReference type="ARBA" id="ARBA00023268"/>
    </source>
</evidence>
<dbReference type="Gene3D" id="1.10.3810.10">
    <property type="entry name" value="Biosynthetic peptidoglycan transglycosylase-like"/>
    <property type="match status" value="1"/>
</dbReference>
<dbReference type="GO" id="GO:0071555">
    <property type="term" value="P:cell wall organization"/>
    <property type="evidence" value="ECO:0007669"/>
    <property type="project" value="UniProtKB-KW"/>
</dbReference>
<evidence type="ECO:0000256" key="5">
    <source>
        <dbReference type="ARBA" id="ARBA00022670"/>
    </source>
</evidence>
<dbReference type="Proteomes" id="UP000070376">
    <property type="component" value="Unassembled WGS sequence"/>
</dbReference>
<evidence type="ECO:0000256" key="4">
    <source>
        <dbReference type="ARBA" id="ARBA00022645"/>
    </source>
</evidence>
<dbReference type="InterPro" id="IPR012338">
    <property type="entry name" value="Beta-lactam/transpept-like"/>
</dbReference>
<evidence type="ECO:0000259" key="19">
    <source>
        <dbReference type="Pfam" id="PF00905"/>
    </source>
</evidence>
<evidence type="ECO:0000256" key="12">
    <source>
        <dbReference type="ARBA" id="ARBA00022989"/>
    </source>
</evidence>
<keyword evidence="13 18" id="KW-0472">Membrane</keyword>
<proteinExistence type="inferred from homology"/>
<dbReference type="GO" id="GO:0008360">
    <property type="term" value="P:regulation of cell shape"/>
    <property type="evidence" value="ECO:0007669"/>
    <property type="project" value="UniProtKB-KW"/>
</dbReference>
<comment type="similarity">
    <text evidence="1">In the C-terminal section; belongs to the transpeptidase family.</text>
</comment>
<comment type="caution">
    <text evidence="21">The sequence shown here is derived from an EMBL/GenBank/DDBJ whole genome shotgun (WGS) entry which is preliminary data.</text>
</comment>
<accession>A0A133L2C6</accession>
<dbReference type="PANTHER" id="PTHR32282">
    <property type="entry name" value="BINDING PROTEIN TRANSPEPTIDASE, PUTATIVE-RELATED"/>
    <property type="match status" value="1"/>
</dbReference>
<dbReference type="GO" id="GO:0030288">
    <property type="term" value="C:outer membrane-bounded periplasmic space"/>
    <property type="evidence" value="ECO:0007669"/>
    <property type="project" value="TreeGrafter"/>
</dbReference>
<feature type="domain" description="Penicillin-binding protein transpeptidase" evidence="19">
    <location>
        <begin position="348"/>
        <end position="612"/>
    </location>
</feature>